<keyword evidence="2" id="KW-1185">Reference proteome</keyword>
<protein>
    <submittedName>
        <fullName evidence="1">Uncharacterized protein</fullName>
    </submittedName>
</protein>
<comment type="caution">
    <text evidence="1">The sequence shown here is derived from an EMBL/GenBank/DDBJ whole genome shotgun (WGS) entry which is preliminary data.</text>
</comment>
<reference evidence="1" key="2">
    <citation type="submission" date="2020-11" db="EMBL/GenBank/DDBJ databases">
        <authorList>
            <person name="McCartney M.A."/>
            <person name="Auch B."/>
            <person name="Kono T."/>
            <person name="Mallez S."/>
            <person name="Becker A."/>
            <person name="Gohl D.M."/>
            <person name="Silverstein K.A.T."/>
            <person name="Koren S."/>
            <person name="Bechman K.B."/>
            <person name="Herman A."/>
            <person name="Abrahante J.E."/>
            <person name="Garbe J."/>
        </authorList>
    </citation>
    <scope>NUCLEOTIDE SEQUENCE</scope>
    <source>
        <strain evidence="1">Duluth1</strain>
        <tissue evidence="1">Whole animal</tissue>
    </source>
</reference>
<dbReference type="EMBL" id="JAIWYP010000006">
    <property type="protein sequence ID" value="KAH3808549.1"/>
    <property type="molecule type" value="Genomic_DNA"/>
</dbReference>
<name>A0A9D4JFZ3_DREPO</name>
<evidence type="ECO:0000313" key="2">
    <source>
        <dbReference type="Proteomes" id="UP000828390"/>
    </source>
</evidence>
<accession>A0A9D4JFZ3</accession>
<feature type="non-terminal residue" evidence="1">
    <location>
        <position position="1"/>
    </location>
</feature>
<sequence>SFISLLKTHFKTYEPSDTNDMLVQAVKNDEVENVYEIIRQAYWNFNQDFNVTFGGLKLSGKF</sequence>
<dbReference type="AlphaFoldDB" id="A0A9D4JFZ3"/>
<organism evidence="1 2">
    <name type="scientific">Dreissena polymorpha</name>
    <name type="common">Zebra mussel</name>
    <name type="synonym">Mytilus polymorpha</name>
    <dbReference type="NCBI Taxonomy" id="45954"/>
    <lineage>
        <taxon>Eukaryota</taxon>
        <taxon>Metazoa</taxon>
        <taxon>Spiralia</taxon>
        <taxon>Lophotrochozoa</taxon>
        <taxon>Mollusca</taxon>
        <taxon>Bivalvia</taxon>
        <taxon>Autobranchia</taxon>
        <taxon>Heteroconchia</taxon>
        <taxon>Euheterodonta</taxon>
        <taxon>Imparidentia</taxon>
        <taxon>Neoheterodontei</taxon>
        <taxon>Myida</taxon>
        <taxon>Dreissenoidea</taxon>
        <taxon>Dreissenidae</taxon>
        <taxon>Dreissena</taxon>
    </lineage>
</organism>
<gene>
    <name evidence="1" type="ORF">DPMN_136906</name>
</gene>
<reference evidence="1" key="1">
    <citation type="journal article" date="2019" name="bioRxiv">
        <title>The Genome of the Zebra Mussel, Dreissena polymorpha: A Resource for Invasive Species Research.</title>
        <authorList>
            <person name="McCartney M.A."/>
            <person name="Auch B."/>
            <person name="Kono T."/>
            <person name="Mallez S."/>
            <person name="Zhang Y."/>
            <person name="Obille A."/>
            <person name="Becker A."/>
            <person name="Abrahante J.E."/>
            <person name="Garbe J."/>
            <person name="Badalamenti J.P."/>
            <person name="Herman A."/>
            <person name="Mangelson H."/>
            <person name="Liachko I."/>
            <person name="Sullivan S."/>
            <person name="Sone E.D."/>
            <person name="Koren S."/>
            <person name="Silverstein K.A.T."/>
            <person name="Beckman K.B."/>
            <person name="Gohl D.M."/>
        </authorList>
    </citation>
    <scope>NUCLEOTIDE SEQUENCE</scope>
    <source>
        <strain evidence="1">Duluth1</strain>
        <tissue evidence="1">Whole animal</tissue>
    </source>
</reference>
<evidence type="ECO:0000313" key="1">
    <source>
        <dbReference type="EMBL" id="KAH3808549.1"/>
    </source>
</evidence>
<dbReference type="Proteomes" id="UP000828390">
    <property type="component" value="Unassembled WGS sequence"/>
</dbReference>
<proteinExistence type="predicted"/>